<dbReference type="Proteomes" id="UP001303889">
    <property type="component" value="Unassembled WGS sequence"/>
</dbReference>
<feature type="compositionally biased region" description="Basic and acidic residues" evidence="1">
    <location>
        <begin position="52"/>
        <end position="61"/>
    </location>
</feature>
<keyword evidence="3" id="KW-1185">Reference proteome</keyword>
<evidence type="ECO:0000256" key="1">
    <source>
        <dbReference type="SAM" id="MobiDB-lite"/>
    </source>
</evidence>
<feature type="compositionally biased region" description="Low complexity" evidence="1">
    <location>
        <begin position="1"/>
        <end position="18"/>
    </location>
</feature>
<sequence length="67" mass="7218">MDSSSTSRGTTTSLFRSGPSNDLTVSARHVSNSRGGTGVTVFNHYRPNPANDEPRSSDREFSATPMK</sequence>
<protein>
    <submittedName>
        <fullName evidence="2">Uncharacterized protein</fullName>
    </submittedName>
</protein>
<reference evidence="2" key="2">
    <citation type="submission" date="2023-05" db="EMBL/GenBank/DDBJ databases">
        <authorList>
            <consortium name="Lawrence Berkeley National Laboratory"/>
            <person name="Steindorff A."/>
            <person name="Hensen N."/>
            <person name="Bonometti L."/>
            <person name="Westerberg I."/>
            <person name="Brannstrom I.O."/>
            <person name="Guillou S."/>
            <person name="Cros-Aarteil S."/>
            <person name="Calhoun S."/>
            <person name="Haridas S."/>
            <person name="Kuo A."/>
            <person name="Mondo S."/>
            <person name="Pangilinan J."/>
            <person name="Riley R."/>
            <person name="Labutti K."/>
            <person name="Andreopoulos B."/>
            <person name="Lipzen A."/>
            <person name="Chen C."/>
            <person name="Yanf M."/>
            <person name="Daum C."/>
            <person name="Ng V."/>
            <person name="Clum A."/>
            <person name="Ohm R."/>
            <person name="Martin F."/>
            <person name="Silar P."/>
            <person name="Natvig D."/>
            <person name="Lalanne C."/>
            <person name="Gautier V."/>
            <person name="Ament-Velasquez S.L."/>
            <person name="Kruys A."/>
            <person name="Hutchinson M.I."/>
            <person name="Powell A.J."/>
            <person name="Barry K."/>
            <person name="Miller A.N."/>
            <person name="Grigoriev I.V."/>
            <person name="Debuchy R."/>
            <person name="Gladieux P."/>
            <person name="Thoren M.H."/>
            <person name="Johannesson H."/>
        </authorList>
    </citation>
    <scope>NUCLEOTIDE SEQUENCE</scope>
    <source>
        <strain evidence="2">CBS 103.79</strain>
    </source>
</reference>
<name>A0AAN6MPA7_9PEZI</name>
<evidence type="ECO:0000313" key="2">
    <source>
        <dbReference type="EMBL" id="KAK3904591.1"/>
    </source>
</evidence>
<comment type="caution">
    <text evidence="2">The sequence shown here is derived from an EMBL/GenBank/DDBJ whole genome shotgun (WGS) entry which is preliminary data.</text>
</comment>
<proteinExistence type="predicted"/>
<dbReference type="EMBL" id="MU855392">
    <property type="protein sequence ID" value="KAK3904591.1"/>
    <property type="molecule type" value="Genomic_DNA"/>
</dbReference>
<gene>
    <name evidence="2" type="ORF">C8A05DRAFT_31656</name>
</gene>
<evidence type="ECO:0000313" key="3">
    <source>
        <dbReference type="Proteomes" id="UP001303889"/>
    </source>
</evidence>
<organism evidence="2 3">
    <name type="scientific">Staphylotrichum tortipilum</name>
    <dbReference type="NCBI Taxonomy" id="2831512"/>
    <lineage>
        <taxon>Eukaryota</taxon>
        <taxon>Fungi</taxon>
        <taxon>Dikarya</taxon>
        <taxon>Ascomycota</taxon>
        <taxon>Pezizomycotina</taxon>
        <taxon>Sordariomycetes</taxon>
        <taxon>Sordariomycetidae</taxon>
        <taxon>Sordariales</taxon>
        <taxon>Chaetomiaceae</taxon>
        <taxon>Staphylotrichum</taxon>
    </lineage>
</organism>
<reference evidence="2" key="1">
    <citation type="journal article" date="2023" name="Mol. Phylogenet. Evol.">
        <title>Genome-scale phylogeny and comparative genomics of the fungal order Sordariales.</title>
        <authorList>
            <person name="Hensen N."/>
            <person name="Bonometti L."/>
            <person name="Westerberg I."/>
            <person name="Brannstrom I.O."/>
            <person name="Guillou S."/>
            <person name="Cros-Aarteil S."/>
            <person name="Calhoun S."/>
            <person name="Haridas S."/>
            <person name="Kuo A."/>
            <person name="Mondo S."/>
            <person name="Pangilinan J."/>
            <person name="Riley R."/>
            <person name="LaButti K."/>
            <person name="Andreopoulos B."/>
            <person name="Lipzen A."/>
            <person name="Chen C."/>
            <person name="Yan M."/>
            <person name="Daum C."/>
            <person name="Ng V."/>
            <person name="Clum A."/>
            <person name="Steindorff A."/>
            <person name="Ohm R.A."/>
            <person name="Martin F."/>
            <person name="Silar P."/>
            <person name="Natvig D.O."/>
            <person name="Lalanne C."/>
            <person name="Gautier V."/>
            <person name="Ament-Velasquez S.L."/>
            <person name="Kruys A."/>
            <person name="Hutchinson M.I."/>
            <person name="Powell A.J."/>
            <person name="Barry K."/>
            <person name="Miller A.N."/>
            <person name="Grigoriev I.V."/>
            <person name="Debuchy R."/>
            <person name="Gladieux P."/>
            <person name="Hiltunen Thoren M."/>
            <person name="Johannesson H."/>
        </authorList>
    </citation>
    <scope>NUCLEOTIDE SEQUENCE</scope>
    <source>
        <strain evidence="2">CBS 103.79</strain>
    </source>
</reference>
<accession>A0AAN6MPA7</accession>
<dbReference type="AlphaFoldDB" id="A0AAN6MPA7"/>
<feature type="compositionally biased region" description="Polar residues" evidence="1">
    <location>
        <begin position="19"/>
        <end position="34"/>
    </location>
</feature>
<feature type="region of interest" description="Disordered" evidence="1">
    <location>
        <begin position="1"/>
        <end position="67"/>
    </location>
</feature>